<evidence type="ECO:0000256" key="2">
    <source>
        <dbReference type="SAM" id="MobiDB-lite"/>
    </source>
</evidence>
<dbReference type="SUPFAM" id="SSF56672">
    <property type="entry name" value="DNA/RNA polymerases"/>
    <property type="match status" value="1"/>
</dbReference>
<dbReference type="SMART" id="SM00248">
    <property type="entry name" value="ANK"/>
    <property type="match status" value="4"/>
</dbReference>
<gene>
    <name evidence="3" type="ORF">TBRA_LOCUS15706</name>
</gene>
<keyword evidence="1" id="KW-0040">ANK repeat</keyword>
<keyword evidence="4" id="KW-1185">Reference proteome</keyword>
<dbReference type="AlphaFoldDB" id="A0A6H5J1Y2"/>
<evidence type="ECO:0000313" key="4">
    <source>
        <dbReference type="Proteomes" id="UP000479190"/>
    </source>
</evidence>
<evidence type="ECO:0000256" key="1">
    <source>
        <dbReference type="PROSITE-ProRule" id="PRU00023"/>
    </source>
</evidence>
<feature type="repeat" description="ANK" evidence="1">
    <location>
        <begin position="130"/>
        <end position="162"/>
    </location>
</feature>
<dbReference type="InterPro" id="IPR005312">
    <property type="entry name" value="DUF1759"/>
</dbReference>
<reference evidence="3 4" key="1">
    <citation type="submission" date="2020-02" db="EMBL/GenBank/DDBJ databases">
        <authorList>
            <person name="Ferguson B K."/>
        </authorList>
    </citation>
    <scope>NUCLEOTIDE SEQUENCE [LARGE SCALE GENOMIC DNA]</scope>
</reference>
<protein>
    <submittedName>
        <fullName evidence="3">Uncharacterized protein</fullName>
    </submittedName>
</protein>
<name>A0A6H5J1Y2_9HYME</name>
<dbReference type="Proteomes" id="UP000479190">
    <property type="component" value="Unassembled WGS sequence"/>
</dbReference>
<feature type="compositionally biased region" description="Basic residues" evidence="2">
    <location>
        <begin position="536"/>
        <end position="551"/>
    </location>
</feature>
<proteinExistence type="predicted"/>
<dbReference type="Pfam" id="PF03564">
    <property type="entry name" value="DUF1759"/>
    <property type="match status" value="1"/>
</dbReference>
<dbReference type="CDD" id="cd00303">
    <property type="entry name" value="retropepsin_like"/>
    <property type="match status" value="1"/>
</dbReference>
<dbReference type="SUPFAM" id="SSF48403">
    <property type="entry name" value="Ankyrin repeat"/>
    <property type="match status" value="1"/>
</dbReference>
<dbReference type="Pfam" id="PF12796">
    <property type="entry name" value="Ank_2"/>
    <property type="match status" value="1"/>
</dbReference>
<evidence type="ECO:0000313" key="3">
    <source>
        <dbReference type="EMBL" id="CAB0044118.1"/>
    </source>
</evidence>
<dbReference type="PROSITE" id="PS50088">
    <property type="entry name" value="ANK_REPEAT"/>
    <property type="match status" value="2"/>
</dbReference>
<dbReference type="GO" id="GO:0071897">
    <property type="term" value="P:DNA biosynthetic process"/>
    <property type="evidence" value="ECO:0007669"/>
    <property type="project" value="UniProtKB-ARBA"/>
</dbReference>
<dbReference type="OrthoDB" id="7553315at2759"/>
<feature type="region of interest" description="Disordered" evidence="2">
    <location>
        <begin position="533"/>
        <end position="567"/>
    </location>
</feature>
<organism evidence="3 4">
    <name type="scientific">Trichogramma brassicae</name>
    <dbReference type="NCBI Taxonomy" id="86971"/>
    <lineage>
        <taxon>Eukaryota</taxon>
        <taxon>Metazoa</taxon>
        <taxon>Ecdysozoa</taxon>
        <taxon>Arthropoda</taxon>
        <taxon>Hexapoda</taxon>
        <taxon>Insecta</taxon>
        <taxon>Pterygota</taxon>
        <taxon>Neoptera</taxon>
        <taxon>Endopterygota</taxon>
        <taxon>Hymenoptera</taxon>
        <taxon>Apocrita</taxon>
        <taxon>Proctotrupomorpha</taxon>
        <taxon>Chalcidoidea</taxon>
        <taxon>Trichogrammatidae</taxon>
        <taxon>Trichogramma</taxon>
    </lineage>
</organism>
<feature type="repeat" description="ANK" evidence="1">
    <location>
        <begin position="204"/>
        <end position="236"/>
    </location>
</feature>
<accession>A0A6H5J1Y2</accession>
<dbReference type="InterPro" id="IPR043502">
    <property type="entry name" value="DNA/RNA_pol_sf"/>
</dbReference>
<dbReference type="PANTHER" id="PTHR47331:SF5">
    <property type="entry name" value="RIBONUCLEASE H"/>
    <property type="match status" value="1"/>
</dbReference>
<dbReference type="Gene3D" id="1.25.40.20">
    <property type="entry name" value="Ankyrin repeat-containing domain"/>
    <property type="match status" value="1"/>
</dbReference>
<dbReference type="PANTHER" id="PTHR47331">
    <property type="entry name" value="PHD-TYPE DOMAIN-CONTAINING PROTEIN"/>
    <property type="match status" value="1"/>
</dbReference>
<dbReference type="InterPro" id="IPR036770">
    <property type="entry name" value="Ankyrin_rpt-contain_sf"/>
</dbReference>
<dbReference type="InterPro" id="IPR002110">
    <property type="entry name" value="Ankyrin_rpt"/>
</dbReference>
<dbReference type="EMBL" id="CADCXV010001396">
    <property type="protein sequence ID" value="CAB0044118.1"/>
    <property type="molecule type" value="Genomic_DNA"/>
</dbReference>
<sequence>MNASLVMISYINACARCTSKSHFQLAFVVGSAAHRLSYAESCGLMVSLLMMILAVATHTLRLHRFSRSLRSSLVAPSCCRCRYAPARPGVSSISPSAPIIMTESFTGALYIRAKASTRDRPMQVGALDESGNTPLHLALTEDNEEAVDSLLRKGADSSLANARGTTPLHIVCSRENFDDDFVELFFEIGEEKNRPLRVDARDEKGCTPLHLAMDSGSKRAVELLSRNGSDPNQANKDGSTALHVFCRKKCDDSCIRISKTILLCTLPPNLASFRNDERVIESLLRNGHETELAEESYFVNDEFSEVENHYAHAKSEITRRVTALTSRALDGAPSAQPSATPVLQLSTTSTSLPKLTLPKFSGRQSEWDSFKSLFTSMVKDSPTLTPTLKLQHLMACVEGDALRTIKNIEVNGDNFEVAWTALSRRYENKRLRISVYMKRLLYMPKAVKKSVEEYTRLLDTTNECRRGLRSLGEPVEHWDRWFVSIIVFNLDNQTRDCGSSICQQTGCLLPTINLSSFWRTECKLSTQRTAPIRTIRSGKRKLPRKSHKRSKSASAYHASGSDSSTRRSTKCSLCAAEHRLGSCPEFNALTLDQRWKYTRDHNLCFNCLSKSHKSSDCPSAFKCRMCKQAHHTKLHRNQAKPGDSSSDQAQMSANLTDESSLCAHATAFNGSTLLGTARVIVISERGDQLVIRALIDPGSEGSFITEKVVQALSLRKIPTPLSISGVSGGLTATVKTSVLLSLQARTSTKILTKFSAAVLPKLSGLLPKHQLNGVKWTHLEGLELADPVYDTPAAIDCIIGAELYPDYIRAGLRRGPAGSPIAYNTAFGWVITGPTDSPKIQQGAVKTFTLTINHTESLGNELRKFWELEELLSSPKLTPTEELCEKHFCSTFKRDTTGRYVVRLPFNNQPELPGSLAIAKQRFLSLEHRLANNPALRQDYNRFMHEYETLGHMKRVSGSQLNQEGAYLPHHAVVTKKLRVVFNASQKASNGKTLNDFLHVGAKLQVDIATILLRWRLGRCAFTADIIKMYRQIQIDDADVKWQRILWRCRPEDTLQQYDLTTVTYGTACAPYLACVSCSS</sequence>
<dbReference type="PROSITE" id="PS50297">
    <property type="entry name" value="ANK_REP_REGION"/>
    <property type="match status" value="2"/>
</dbReference>